<dbReference type="GO" id="GO:0009103">
    <property type="term" value="P:lipopolysaccharide biosynthetic process"/>
    <property type="evidence" value="ECO:0007669"/>
    <property type="project" value="TreeGrafter"/>
</dbReference>
<evidence type="ECO:0000313" key="2">
    <source>
        <dbReference type="EMBL" id="BAG83765.1"/>
    </source>
</evidence>
<keyword evidence="1" id="KW-0808">Transferase</keyword>
<dbReference type="EMBL" id="AP010656">
    <property type="protein sequence ID" value="BAG83765.1"/>
    <property type="molecule type" value="Genomic_DNA"/>
</dbReference>
<dbReference type="KEGG" id="aps:CFPG_502"/>
<accession>B6YRE3</accession>
<dbReference type="SUPFAM" id="SSF53756">
    <property type="entry name" value="UDP-Glycosyltransferase/glycogen phosphorylase"/>
    <property type="match status" value="1"/>
</dbReference>
<protein>
    <submittedName>
        <fullName evidence="2">Glycosyltransferase</fullName>
    </submittedName>
</protein>
<dbReference type="Gene3D" id="3.40.50.2000">
    <property type="entry name" value="Glycogen Phosphorylase B"/>
    <property type="match status" value="2"/>
</dbReference>
<gene>
    <name evidence="2" type="ordered locus">CFPG_502</name>
</gene>
<dbReference type="OrthoDB" id="9771846at2"/>
<dbReference type="PANTHER" id="PTHR46401:SF2">
    <property type="entry name" value="GLYCOSYLTRANSFERASE WBBK-RELATED"/>
    <property type="match status" value="1"/>
</dbReference>
<dbReference type="Pfam" id="PF13692">
    <property type="entry name" value="Glyco_trans_1_4"/>
    <property type="match status" value="1"/>
</dbReference>
<organism evidence="2 3">
    <name type="scientific">Azobacteroides pseudotrichonymphae genomovar. CFP2</name>
    <dbReference type="NCBI Taxonomy" id="511995"/>
    <lineage>
        <taxon>Bacteria</taxon>
        <taxon>Pseudomonadati</taxon>
        <taxon>Bacteroidota</taxon>
        <taxon>Bacteroidia</taxon>
        <taxon>Bacteroidales</taxon>
        <taxon>Candidatus Azobacteroides</taxon>
    </lineage>
</organism>
<dbReference type="RefSeq" id="WP_012573526.1">
    <property type="nucleotide sequence ID" value="NC_011565.1"/>
</dbReference>
<dbReference type="AlphaFoldDB" id="B6YRE3"/>
<evidence type="ECO:0000256" key="1">
    <source>
        <dbReference type="ARBA" id="ARBA00022679"/>
    </source>
</evidence>
<dbReference type="HOGENOM" id="CLU_009583_6_2_10"/>
<proteinExistence type="predicted"/>
<dbReference type="Proteomes" id="UP000000723">
    <property type="component" value="Chromosome"/>
</dbReference>
<dbReference type="STRING" id="511995.CFPG_502"/>
<dbReference type="GO" id="GO:0016757">
    <property type="term" value="F:glycosyltransferase activity"/>
    <property type="evidence" value="ECO:0007669"/>
    <property type="project" value="TreeGrafter"/>
</dbReference>
<sequence length="378" mass="43406">MKIAILSPFYPYRGGIAQFSALFYKALEKEHDVKAFSFSRLYPKLFFPGQTQYVKTEDKAIFISSKRLLDSINPLSYQKTSQNIEKFHPDILVITYWISFLALSYGYIARYLRNKTKIILLLHNAISHEPNFFDKSITRWLFNQSDGFIIMSEVVKNDLLTLKPHASYCLSPHPIYNHFGEKIKQNIARKALNLLPNKKTLLFFGLVRDYKGLDLLIDALSLLDESYQLIIAGEFYSSFEKYQLQINASNARNRIQVLNKYIGDKEVSLLFSATDILVIPYKSVTQSGVISIAYHFEIPIVATDVGNLREIIEKSDTGIICQAQANDLAHGIEKIYAIGTEKFIIPIRKEKKNLSWEIFIENLIKLSTNISHENSTTH</sequence>
<dbReference type="PANTHER" id="PTHR46401">
    <property type="entry name" value="GLYCOSYLTRANSFERASE WBBK-RELATED"/>
    <property type="match status" value="1"/>
</dbReference>
<reference evidence="3" key="1">
    <citation type="journal article" date="2008" name="Science">
        <title>Genome of an endosymbiont coupling N2 fixation to cellulolysis within RT protist cells in termite gut.</title>
        <authorList>
            <person name="Hongoh Y."/>
            <person name="Sharma V.K."/>
            <person name="Prakash T."/>
            <person name="Noda S."/>
            <person name="Toh H."/>
            <person name="Taylor T.D."/>
            <person name="Kudo T."/>
            <person name="Sakaki Y."/>
            <person name="Toyoda A."/>
            <person name="Hattori M."/>
            <person name="Ohkuma M."/>
        </authorList>
    </citation>
    <scope>NUCLEOTIDE SEQUENCE [LARGE SCALE GENOMIC DNA]</scope>
</reference>
<evidence type="ECO:0000313" key="3">
    <source>
        <dbReference type="Proteomes" id="UP000000723"/>
    </source>
</evidence>
<dbReference type="eggNOG" id="COG0438">
    <property type="taxonomic scope" value="Bacteria"/>
</dbReference>
<keyword evidence="3" id="KW-1185">Reference proteome</keyword>
<dbReference type="CAZy" id="GT4">
    <property type="family name" value="Glycosyltransferase Family 4"/>
</dbReference>
<name>B6YRE3_AZOPC</name>